<dbReference type="SUPFAM" id="SSF51679">
    <property type="entry name" value="Bacterial luciferase-like"/>
    <property type="match status" value="1"/>
</dbReference>
<dbReference type="EMBL" id="FAXA01000248">
    <property type="protein sequence ID" value="CUV05079.1"/>
    <property type="molecule type" value="Genomic_DNA"/>
</dbReference>
<keyword evidence="4" id="KW-0503">Monooxygenase</keyword>
<dbReference type="InterPro" id="IPR019921">
    <property type="entry name" value="Lucif-like_OxRdtase_Rv2161c"/>
</dbReference>
<organism evidence="6">
    <name type="scientific">hydrothermal vent metagenome</name>
    <dbReference type="NCBI Taxonomy" id="652676"/>
    <lineage>
        <taxon>unclassified sequences</taxon>
        <taxon>metagenomes</taxon>
        <taxon>ecological metagenomes</taxon>
    </lineage>
</organism>
<name>A0A160VC57_9ZZZZ</name>
<dbReference type="InterPro" id="IPR050172">
    <property type="entry name" value="SsuD_RutA_monooxygenase"/>
</dbReference>
<protein>
    <recommendedName>
        <fullName evidence="5">Luciferase-like domain-containing protein</fullName>
    </recommendedName>
</protein>
<keyword evidence="2" id="KW-0288">FMN</keyword>
<gene>
    <name evidence="6" type="ORF">MGWOODY_Clf2644</name>
</gene>
<dbReference type="AlphaFoldDB" id="A0A160VC57"/>
<dbReference type="Pfam" id="PF00296">
    <property type="entry name" value="Bac_luciferase"/>
    <property type="match status" value="1"/>
</dbReference>
<evidence type="ECO:0000313" key="6">
    <source>
        <dbReference type="EMBL" id="CUV05079.1"/>
    </source>
</evidence>
<dbReference type="PANTHER" id="PTHR42847">
    <property type="entry name" value="ALKANESULFONATE MONOOXYGENASE"/>
    <property type="match status" value="1"/>
</dbReference>
<evidence type="ECO:0000259" key="5">
    <source>
        <dbReference type="Pfam" id="PF00296"/>
    </source>
</evidence>
<evidence type="ECO:0000256" key="3">
    <source>
        <dbReference type="ARBA" id="ARBA00023002"/>
    </source>
</evidence>
<dbReference type="InterPro" id="IPR036661">
    <property type="entry name" value="Luciferase-like_sf"/>
</dbReference>
<keyword evidence="1" id="KW-0285">Flavoprotein</keyword>
<proteinExistence type="predicted"/>
<dbReference type="NCBIfam" id="TIGR03619">
    <property type="entry name" value="F420_Rv2161c"/>
    <property type="match status" value="1"/>
</dbReference>
<sequence length="298" mass="32831">MEVGVIFPQTEIEPDPLAIKDFAQAAEEMGYAYIFIADHVLGADPAHHDFPALRTYNHKSVVHETLTLMGYLAGITERVGLATGILILPQRQTVLVAKQAAEVDVLSGGRLRLGIGVGWNTVEYEALGEDFHNRGARSAEQIEVMRALWTQDVVDFHGKWHNISHAGLNPLPVQRPIPIWLGAGSSQSPMPPDSVLKRVARLADGWCPNFSPDETGRAVVEKTHGFMREMGRDPDALGLDGRLRTGGRQPEDWVDEAKAWQELGAGYLSIENRQAGLKTAGDHIEAMRRFKEATGLKF</sequence>
<keyword evidence="3" id="KW-0560">Oxidoreductase</keyword>
<dbReference type="PANTHER" id="PTHR42847:SF4">
    <property type="entry name" value="ALKANESULFONATE MONOOXYGENASE-RELATED"/>
    <property type="match status" value="1"/>
</dbReference>
<evidence type="ECO:0000256" key="2">
    <source>
        <dbReference type="ARBA" id="ARBA00022643"/>
    </source>
</evidence>
<dbReference type="GO" id="GO:0046306">
    <property type="term" value="P:alkanesulfonate catabolic process"/>
    <property type="evidence" value="ECO:0007669"/>
    <property type="project" value="TreeGrafter"/>
</dbReference>
<feature type="domain" description="Luciferase-like" evidence="5">
    <location>
        <begin position="14"/>
        <end position="236"/>
    </location>
</feature>
<evidence type="ECO:0000256" key="4">
    <source>
        <dbReference type="ARBA" id="ARBA00023033"/>
    </source>
</evidence>
<evidence type="ECO:0000256" key="1">
    <source>
        <dbReference type="ARBA" id="ARBA00022630"/>
    </source>
</evidence>
<reference evidence="6" key="1">
    <citation type="submission" date="2015-10" db="EMBL/GenBank/DDBJ databases">
        <authorList>
            <person name="Gilbert D.G."/>
        </authorList>
    </citation>
    <scope>NUCLEOTIDE SEQUENCE</scope>
</reference>
<dbReference type="InterPro" id="IPR011251">
    <property type="entry name" value="Luciferase-like_dom"/>
</dbReference>
<dbReference type="Gene3D" id="3.20.20.30">
    <property type="entry name" value="Luciferase-like domain"/>
    <property type="match status" value="1"/>
</dbReference>
<dbReference type="GO" id="GO:0008726">
    <property type="term" value="F:alkanesulfonate monooxygenase activity"/>
    <property type="evidence" value="ECO:0007669"/>
    <property type="project" value="TreeGrafter"/>
</dbReference>
<accession>A0A160VC57</accession>